<comment type="caution">
    <text evidence="1">The sequence shown here is derived from an EMBL/GenBank/DDBJ whole genome shotgun (WGS) entry which is preliminary data.</text>
</comment>
<reference evidence="1 2" key="1">
    <citation type="submission" date="2020-06" db="EMBL/GenBank/DDBJ databases">
        <title>Transcriptomic and genomic resources for Thalictrum thalictroides and T. hernandezii: Facilitating candidate gene discovery in an emerging model plant lineage.</title>
        <authorList>
            <person name="Arias T."/>
            <person name="Riano-Pachon D.M."/>
            <person name="Di Stilio V.S."/>
        </authorList>
    </citation>
    <scope>NUCLEOTIDE SEQUENCE [LARGE SCALE GENOMIC DNA]</scope>
    <source>
        <strain evidence="2">cv. WT478/WT964</strain>
        <tissue evidence="1">Leaves</tissue>
    </source>
</reference>
<protein>
    <submittedName>
        <fullName evidence="1">Uncharacterized protein</fullName>
    </submittedName>
</protein>
<evidence type="ECO:0000313" key="1">
    <source>
        <dbReference type="EMBL" id="KAF5182599.1"/>
    </source>
</evidence>
<dbReference type="OrthoDB" id="972793at2759"/>
<name>A0A7J6VBY5_THATH</name>
<proteinExistence type="predicted"/>
<dbReference type="AlphaFoldDB" id="A0A7J6VBY5"/>
<accession>A0A7J6VBY5</accession>
<organism evidence="1 2">
    <name type="scientific">Thalictrum thalictroides</name>
    <name type="common">Rue-anemone</name>
    <name type="synonym">Anemone thalictroides</name>
    <dbReference type="NCBI Taxonomy" id="46969"/>
    <lineage>
        <taxon>Eukaryota</taxon>
        <taxon>Viridiplantae</taxon>
        <taxon>Streptophyta</taxon>
        <taxon>Embryophyta</taxon>
        <taxon>Tracheophyta</taxon>
        <taxon>Spermatophyta</taxon>
        <taxon>Magnoliopsida</taxon>
        <taxon>Ranunculales</taxon>
        <taxon>Ranunculaceae</taxon>
        <taxon>Thalictroideae</taxon>
        <taxon>Thalictrum</taxon>
    </lineage>
</organism>
<gene>
    <name evidence="1" type="ORF">FRX31_027814</name>
</gene>
<sequence length="79" mass="8608">MPVSIWVPPTATILKLNVDITFKCPTENCGIGFILRDSTGKFIMAGTETTCADQQNAVECLVPFSCAWGKDIQKNRTGN</sequence>
<dbReference type="Proteomes" id="UP000554482">
    <property type="component" value="Unassembled WGS sequence"/>
</dbReference>
<keyword evidence="2" id="KW-1185">Reference proteome</keyword>
<evidence type="ECO:0000313" key="2">
    <source>
        <dbReference type="Proteomes" id="UP000554482"/>
    </source>
</evidence>
<dbReference type="EMBL" id="JABWDY010034547">
    <property type="protein sequence ID" value="KAF5182599.1"/>
    <property type="molecule type" value="Genomic_DNA"/>
</dbReference>